<dbReference type="InterPro" id="IPR018759">
    <property type="entry name" value="BBP2_2"/>
</dbReference>
<reference evidence="1 2" key="1">
    <citation type="submission" date="2016-01" db="EMBL/GenBank/DDBJ databases">
        <title>High potential of lignocellulose degradation of a new Verrucomicrobia species.</title>
        <authorList>
            <person name="Wang Y."/>
            <person name="Shi Y."/>
            <person name="Qiu Z."/>
            <person name="Liu S."/>
            <person name="Yang H."/>
        </authorList>
    </citation>
    <scope>NUCLEOTIDE SEQUENCE [LARGE SCALE GENOMIC DNA]</scope>
    <source>
        <strain evidence="1 2">TSB47</strain>
    </source>
</reference>
<protein>
    <submittedName>
        <fullName evidence="1">Uncharacterized protein</fullName>
    </submittedName>
</protein>
<proteinExistence type="predicted"/>
<accession>A0A178II28</accession>
<gene>
    <name evidence="1" type="ORF">AW736_13645</name>
</gene>
<dbReference type="EMBL" id="LRRQ01000099">
    <property type="protein sequence ID" value="OAM89291.1"/>
    <property type="molecule type" value="Genomic_DNA"/>
</dbReference>
<keyword evidence="2" id="KW-1185">Reference proteome</keyword>
<dbReference type="STRING" id="1184151.AW736_13645"/>
<sequence length="391" mass="44084">MSCLVFFALGTGAHARAAYAPVPEVEQGKMLTFYVSGRVYHDTNIFGAPRNEISSMVHELQPTAVFNMSATPQTFLSASYQLTLDYFEDRPGDRTIASHSMSARVAHTFSPRLEGEISDVFQIVKNPESLLPGVSTVLNSDQSYNFNQLDGRLRYTWTKRTGLALKARAVDFAYKTGSIAEDIDHAEYLAGLEMTHAMREELQAVVEYRRRLIRYDRDGWRKDKDSDYLLAGADYALGKRSALTGRLGGEWIRRKGDDDSVVPYAELAWKHDYSANSYWSVGYAFSVVESSNLDLYTDSYTHRFFANIQHSLTPRLTASGSLNYEPGTLNGRKGLSEDRDETNLRVGAAVTYSISKYWAFSTTLDYDRIDSDDPVRELERLRGGASVRYVF</sequence>
<name>A0A178II28_9BACT</name>
<dbReference type="Proteomes" id="UP000078486">
    <property type="component" value="Unassembled WGS sequence"/>
</dbReference>
<organism evidence="1 2">
    <name type="scientific">Termitidicoccus mucosus</name>
    <dbReference type="NCBI Taxonomy" id="1184151"/>
    <lineage>
        <taxon>Bacteria</taxon>
        <taxon>Pseudomonadati</taxon>
        <taxon>Verrucomicrobiota</taxon>
        <taxon>Opitutia</taxon>
        <taxon>Opitutales</taxon>
        <taxon>Opitutaceae</taxon>
        <taxon>Termitidicoccus</taxon>
    </lineage>
</organism>
<dbReference type="Pfam" id="PF10082">
    <property type="entry name" value="BBP2_2"/>
    <property type="match status" value="1"/>
</dbReference>
<evidence type="ECO:0000313" key="2">
    <source>
        <dbReference type="Proteomes" id="UP000078486"/>
    </source>
</evidence>
<comment type="caution">
    <text evidence="1">The sequence shown here is derived from an EMBL/GenBank/DDBJ whole genome shotgun (WGS) entry which is preliminary data.</text>
</comment>
<dbReference type="AlphaFoldDB" id="A0A178II28"/>
<evidence type="ECO:0000313" key="1">
    <source>
        <dbReference type="EMBL" id="OAM89291.1"/>
    </source>
</evidence>